<dbReference type="HOGENOM" id="CLU_007884_4_3_5"/>
<dbReference type="eggNOG" id="COG0665">
    <property type="taxonomic scope" value="Bacteria"/>
</dbReference>
<feature type="domain" description="FAD dependent oxidoreductase" evidence="3">
    <location>
        <begin position="25"/>
        <end position="419"/>
    </location>
</feature>
<dbReference type="GO" id="GO:0055130">
    <property type="term" value="P:D-alanine catabolic process"/>
    <property type="evidence" value="ECO:0007669"/>
    <property type="project" value="TreeGrafter"/>
</dbReference>
<dbReference type="RefSeq" id="WP_013384502.1">
    <property type="nucleotide sequence ID" value="NC_017384.1"/>
</dbReference>
<protein>
    <submittedName>
        <fullName evidence="4">D-amino acid oxidase family protein</fullName>
    </submittedName>
</protein>
<comment type="similarity">
    <text evidence="1">Belongs to the DadA oxidoreductase family.</text>
</comment>
<dbReference type="PANTHER" id="PTHR13847:SF280">
    <property type="entry name" value="D-AMINO ACID DEHYDROGENASE"/>
    <property type="match status" value="1"/>
</dbReference>
<dbReference type="PANTHER" id="PTHR13847">
    <property type="entry name" value="SARCOSINE DEHYDROGENASE-RELATED"/>
    <property type="match status" value="1"/>
</dbReference>
<organism evidence="4 5">
    <name type="scientific">Ketogulonicigenium vulgare (strain WSH-001)</name>
    <dbReference type="NCBI Taxonomy" id="759362"/>
    <lineage>
        <taxon>Bacteria</taxon>
        <taxon>Pseudomonadati</taxon>
        <taxon>Pseudomonadota</taxon>
        <taxon>Alphaproteobacteria</taxon>
        <taxon>Rhodobacterales</taxon>
        <taxon>Roseobacteraceae</taxon>
        <taxon>Ketogulonicigenium</taxon>
    </lineage>
</organism>
<sequence length="449" mass="48065">MTDRAFPVTEAVPVVHDAALPQSVDVAVVGGGIIGLMTALFIAEAGHSVVVLEKGRVAGEQSSRNWGWIRNQGRDAGEIPIMAESHQIWQQIAPTLDIDIGLRQQGTLYVARGTQALARYEHWLRHARAWKLDSRILTAAEVSDLTPGAAPAGVGGLYTPSDMKAEPHLAVPALARAAAAKGVQIVENCAVRALDIAGGRIAGVVTERGRIAAPEVVVAGGAWSAMLLRRAGVHIPQLAVRSSVARTSAFDAPLPQVSNGKFAYRSRLDGGVTLAPSDVHDFYIGPQAFRNFAAYVPQLRRDFRSTRILPWGPEGYPDGWRTARNWTADEVSPFERMRVLNPAPNMDFLNRALASLNAAFPQAAPIRIAQAWAGMIDTMPDVVPVIDRALAVPGLTIATGMCGHGFGIGPGVGRVTADLVLNNTPRHDLSRFRLSRFSDGSRVDFGSAL</sequence>
<dbReference type="Gene3D" id="3.30.9.10">
    <property type="entry name" value="D-Amino Acid Oxidase, subunit A, domain 2"/>
    <property type="match status" value="2"/>
</dbReference>
<dbReference type="InterPro" id="IPR036188">
    <property type="entry name" value="FAD/NAD-bd_sf"/>
</dbReference>
<dbReference type="Pfam" id="PF01266">
    <property type="entry name" value="DAO"/>
    <property type="match status" value="1"/>
</dbReference>
<accession>F9Y7B0</accession>
<dbReference type="EMBL" id="CP002018">
    <property type="protein sequence ID" value="AEM41038.1"/>
    <property type="molecule type" value="Genomic_DNA"/>
</dbReference>
<evidence type="ECO:0000256" key="1">
    <source>
        <dbReference type="ARBA" id="ARBA00009410"/>
    </source>
</evidence>
<reference evidence="4 5" key="1">
    <citation type="journal article" date="2011" name="J. Bacteriol.">
        <title>Complete genome sequence of the industrial strain Ketogulonicigenium vulgare WSH-001.</title>
        <authorList>
            <person name="Liu L."/>
            <person name="Li Y."/>
            <person name="Zhang J."/>
            <person name="Zhou Z."/>
            <person name="Liu J."/>
            <person name="Li X."/>
            <person name="Zhou J."/>
            <person name="Du G."/>
            <person name="Wang L."/>
            <person name="Chen J."/>
        </authorList>
    </citation>
    <scope>NUCLEOTIDE SEQUENCE [LARGE SCALE GENOMIC DNA]</scope>
    <source>
        <strain evidence="4 5">WSH-001</strain>
    </source>
</reference>
<gene>
    <name evidence="4" type="ordered locus">KVU_1199</name>
</gene>
<keyword evidence="2" id="KW-0560">Oxidoreductase</keyword>
<dbReference type="OrthoDB" id="9787190at2"/>
<dbReference type="PATRIC" id="fig|759362.5.peg.1235"/>
<keyword evidence="5" id="KW-1185">Reference proteome</keyword>
<evidence type="ECO:0000256" key="2">
    <source>
        <dbReference type="ARBA" id="ARBA00023002"/>
    </source>
</evidence>
<dbReference type="GO" id="GO:0005886">
    <property type="term" value="C:plasma membrane"/>
    <property type="evidence" value="ECO:0007669"/>
    <property type="project" value="TreeGrafter"/>
</dbReference>
<dbReference type="GO" id="GO:0008718">
    <property type="term" value="F:D-amino-acid dehydrogenase activity"/>
    <property type="evidence" value="ECO:0007669"/>
    <property type="project" value="TreeGrafter"/>
</dbReference>
<evidence type="ECO:0000259" key="3">
    <source>
        <dbReference type="Pfam" id="PF01266"/>
    </source>
</evidence>
<dbReference type="Gene3D" id="3.50.50.60">
    <property type="entry name" value="FAD/NAD(P)-binding domain"/>
    <property type="match status" value="2"/>
</dbReference>
<dbReference type="InterPro" id="IPR006076">
    <property type="entry name" value="FAD-dep_OxRdtase"/>
</dbReference>
<dbReference type="AlphaFoldDB" id="F9Y7B0"/>
<dbReference type="KEGG" id="kvl:KVU_1199"/>
<dbReference type="Proteomes" id="UP000000692">
    <property type="component" value="Chromosome"/>
</dbReference>
<dbReference type="SUPFAM" id="SSF51905">
    <property type="entry name" value="FAD/NAD(P)-binding domain"/>
    <property type="match status" value="1"/>
</dbReference>
<dbReference type="GO" id="GO:0005737">
    <property type="term" value="C:cytoplasm"/>
    <property type="evidence" value="ECO:0007669"/>
    <property type="project" value="TreeGrafter"/>
</dbReference>
<proteinExistence type="inferred from homology"/>
<evidence type="ECO:0000313" key="5">
    <source>
        <dbReference type="Proteomes" id="UP000000692"/>
    </source>
</evidence>
<evidence type="ECO:0000313" key="4">
    <source>
        <dbReference type="EMBL" id="AEM41038.1"/>
    </source>
</evidence>
<name>F9Y7B0_KETVW</name>